<evidence type="ECO:0000256" key="4">
    <source>
        <dbReference type="ARBA" id="ARBA00022723"/>
    </source>
</evidence>
<keyword evidence="3 11" id="KW-0548">Nucleotidyltransferase</keyword>
<comment type="catalytic activity">
    <reaction evidence="9">
        <text>DNA(n) + a 2'-deoxyribonucleoside 5'-triphosphate = DNA(n+1) + diphosphate</text>
        <dbReference type="Rhea" id="RHEA:22508"/>
        <dbReference type="Rhea" id="RHEA-COMP:17339"/>
        <dbReference type="Rhea" id="RHEA-COMP:17340"/>
        <dbReference type="ChEBI" id="CHEBI:33019"/>
        <dbReference type="ChEBI" id="CHEBI:61560"/>
        <dbReference type="ChEBI" id="CHEBI:173112"/>
        <dbReference type="EC" id="2.7.7.49"/>
    </reaction>
</comment>
<dbReference type="RefSeq" id="WP_340526282.1">
    <property type="nucleotide sequence ID" value="NZ_JBBLXS010000792.1"/>
</dbReference>
<evidence type="ECO:0000256" key="7">
    <source>
        <dbReference type="ARBA" id="ARBA00023118"/>
    </source>
</evidence>
<gene>
    <name evidence="11" type="ORF">WMG39_29000</name>
</gene>
<dbReference type="GO" id="GO:0003964">
    <property type="term" value="F:RNA-directed DNA polymerase activity"/>
    <property type="evidence" value="ECO:0007669"/>
    <property type="project" value="UniProtKB-KW"/>
</dbReference>
<keyword evidence="12" id="KW-1185">Reference proteome</keyword>
<dbReference type="PROSITE" id="PS50878">
    <property type="entry name" value="RT_POL"/>
    <property type="match status" value="1"/>
</dbReference>
<keyword evidence="4" id="KW-0479">Metal-binding</keyword>
<proteinExistence type="inferred from homology"/>
<evidence type="ECO:0000256" key="1">
    <source>
        <dbReference type="ARBA" id="ARBA00012493"/>
    </source>
</evidence>
<dbReference type="InterPro" id="IPR000477">
    <property type="entry name" value="RT_dom"/>
</dbReference>
<dbReference type="PANTHER" id="PTHR34047:SF7">
    <property type="entry name" value="RNA-DIRECTED DNA POLYMERASE"/>
    <property type="match status" value="1"/>
</dbReference>
<sequence>MESKATSKFHLTSVSAEGHPQNLQFHGLAECNTAEEIAFAMEISREKLRFLTLNSPASTITHYTRFKISKKTGEERNISAPCPNLKSAQRWILDNILEKLEVHSAAHGFCKKRSTVTNAKPHVGADIIVKIDLQNFFQSISYQRVKGLFRELGYSETAANIFGLICTAFEIEEIEKDGKINYIASGNRHLPQGSPASPAISNLICRHLDSQLAIAAKNFGFCYTRYGDDLTFSGGGEAPRRISNLMKEIKFIIWADGFSINHNKTQILGRSVQQQVTGIVVNTQLNISKKTLKAFRATLYQIEQEGLSGKKWGNSTNVIAAITGFTNYVSMVNPSKGTELQICVDRIKLKYECKQYPNS</sequence>
<dbReference type="EC" id="2.7.7.49" evidence="1"/>
<evidence type="ECO:0000256" key="3">
    <source>
        <dbReference type="ARBA" id="ARBA00022695"/>
    </source>
</evidence>
<reference evidence="11 12" key="1">
    <citation type="journal article" date="2020" name="Harmful Algae">
        <title>Molecular and morphological characterization of a novel dihydroanatoxin-a producing Microcoleus species (cyanobacteria) from the Russian River, California, USA.</title>
        <authorList>
            <person name="Conklin K.Y."/>
            <person name="Stancheva R."/>
            <person name="Otten T.G."/>
            <person name="Fadness R."/>
            <person name="Boyer G.L."/>
            <person name="Read B."/>
            <person name="Zhang X."/>
            <person name="Sheath R.G."/>
        </authorList>
    </citation>
    <scope>NUCLEOTIDE SEQUENCE [LARGE SCALE GENOMIC DNA]</scope>
    <source>
        <strain evidence="11 12">PTRS2</strain>
    </source>
</reference>
<dbReference type="Proteomes" id="UP001384579">
    <property type="component" value="Unassembled WGS sequence"/>
</dbReference>
<name>A0ABU8YWX4_9CYAN</name>
<protein>
    <recommendedName>
        <fullName evidence="1">RNA-directed DNA polymerase</fullName>
        <ecNumber evidence="1">2.7.7.49</ecNumber>
    </recommendedName>
</protein>
<evidence type="ECO:0000256" key="2">
    <source>
        <dbReference type="ARBA" id="ARBA00022679"/>
    </source>
</evidence>
<feature type="domain" description="Reverse transcriptase" evidence="10">
    <location>
        <begin position="49"/>
        <end position="281"/>
    </location>
</feature>
<dbReference type="SUPFAM" id="SSF56672">
    <property type="entry name" value="DNA/RNA polymerases"/>
    <property type="match status" value="1"/>
</dbReference>
<keyword evidence="6 11" id="KW-0695">RNA-directed DNA polymerase</keyword>
<dbReference type="Pfam" id="PF00078">
    <property type="entry name" value="RVT_1"/>
    <property type="match status" value="1"/>
</dbReference>
<dbReference type="PANTHER" id="PTHR34047">
    <property type="entry name" value="NUCLEAR INTRON MATURASE 1, MITOCHONDRIAL-RELATED"/>
    <property type="match status" value="1"/>
</dbReference>
<dbReference type="InterPro" id="IPR051083">
    <property type="entry name" value="GrpII_Intron_Splice-Mob/Def"/>
</dbReference>
<evidence type="ECO:0000256" key="5">
    <source>
        <dbReference type="ARBA" id="ARBA00022842"/>
    </source>
</evidence>
<dbReference type="InterPro" id="IPR000123">
    <property type="entry name" value="Reverse_transcriptase_msDNA"/>
</dbReference>
<dbReference type="CDD" id="cd03487">
    <property type="entry name" value="RT_Bac_retron_II"/>
    <property type="match status" value="1"/>
</dbReference>
<dbReference type="InterPro" id="IPR043502">
    <property type="entry name" value="DNA/RNA_pol_sf"/>
</dbReference>
<dbReference type="PRINTS" id="PR00866">
    <property type="entry name" value="RNADNAPOLMS"/>
</dbReference>
<comment type="caution">
    <text evidence="11">The sequence shown here is derived from an EMBL/GenBank/DDBJ whole genome shotgun (WGS) entry which is preliminary data.</text>
</comment>
<evidence type="ECO:0000256" key="6">
    <source>
        <dbReference type="ARBA" id="ARBA00022918"/>
    </source>
</evidence>
<evidence type="ECO:0000313" key="12">
    <source>
        <dbReference type="Proteomes" id="UP001384579"/>
    </source>
</evidence>
<keyword evidence="2 11" id="KW-0808">Transferase</keyword>
<accession>A0ABU8YWX4</accession>
<keyword evidence="7" id="KW-0051">Antiviral defense</keyword>
<keyword evidence="5" id="KW-0460">Magnesium</keyword>
<evidence type="ECO:0000256" key="8">
    <source>
        <dbReference type="ARBA" id="ARBA00034120"/>
    </source>
</evidence>
<evidence type="ECO:0000313" key="11">
    <source>
        <dbReference type="EMBL" id="MEK0188856.1"/>
    </source>
</evidence>
<organism evidence="11 12">
    <name type="scientific">Microcoleus anatoxicus PTRS2</name>
    <dbReference type="NCBI Taxonomy" id="2705321"/>
    <lineage>
        <taxon>Bacteria</taxon>
        <taxon>Bacillati</taxon>
        <taxon>Cyanobacteriota</taxon>
        <taxon>Cyanophyceae</taxon>
        <taxon>Oscillatoriophycideae</taxon>
        <taxon>Oscillatoriales</taxon>
        <taxon>Microcoleaceae</taxon>
        <taxon>Microcoleus</taxon>
        <taxon>Microcoleus anatoxicus</taxon>
    </lineage>
</organism>
<evidence type="ECO:0000256" key="9">
    <source>
        <dbReference type="ARBA" id="ARBA00048173"/>
    </source>
</evidence>
<evidence type="ECO:0000259" key="10">
    <source>
        <dbReference type="PROSITE" id="PS50878"/>
    </source>
</evidence>
<comment type="similarity">
    <text evidence="8">Belongs to the bacterial reverse transcriptase family.</text>
</comment>
<dbReference type="EMBL" id="JBBLXS010000792">
    <property type="protein sequence ID" value="MEK0188856.1"/>
    <property type="molecule type" value="Genomic_DNA"/>
</dbReference>